<dbReference type="SUPFAM" id="SSF55781">
    <property type="entry name" value="GAF domain-like"/>
    <property type="match status" value="1"/>
</dbReference>
<dbReference type="GO" id="GO:0003677">
    <property type="term" value="F:DNA binding"/>
    <property type="evidence" value="ECO:0007669"/>
    <property type="project" value="UniProtKB-KW"/>
</dbReference>
<evidence type="ECO:0000256" key="2">
    <source>
        <dbReference type="ARBA" id="ARBA00023125"/>
    </source>
</evidence>
<reference evidence="5 6" key="1">
    <citation type="submission" date="2019-03" db="EMBL/GenBank/DDBJ databases">
        <title>Genomic Encyclopedia of Type Strains, Phase IV (KMG-IV): sequencing the most valuable type-strain genomes for metagenomic binning, comparative biology and taxonomic classification.</title>
        <authorList>
            <person name="Goeker M."/>
        </authorList>
    </citation>
    <scope>NUCLEOTIDE SEQUENCE [LARGE SCALE GENOMIC DNA]</scope>
    <source>
        <strain evidence="5 6">DSM 44684</strain>
    </source>
</reference>
<proteinExistence type="predicted"/>
<dbReference type="CDD" id="cd06170">
    <property type="entry name" value="LuxR_C_like"/>
    <property type="match status" value="1"/>
</dbReference>
<dbReference type="AlphaFoldDB" id="A0A4R1FFZ3"/>
<dbReference type="PANTHER" id="PTHR44688">
    <property type="entry name" value="DNA-BINDING TRANSCRIPTIONAL ACTIVATOR DEVR_DOSR"/>
    <property type="match status" value="1"/>
</dbReference>
<dbReference type="SMART" id="SM00421">
    <property type="entry name" value="HTH_LUXR"/>
    <property type="match status" value="1"/>
</dbReference>
<dbReference type="InterPro" id="IPR000792">
    <property type="entry name" value="Tscrpt_reg_LuxR_C"/>
</dbReference>
<keyword evidence="2 5" id="KW-0238">DNA-binding</keyword>
<evidence type="ECO:0000256" key="3">
    <source>
        <dbReference type="ARBA" id="ARBA00023163"/>
    </source>
</evidence>
<keyword evidence="3" id="KW-0804">Transcription</keyword>
<feature type="domain" description="HTH luxR-type" evidence="4">
    <location>
        <begin position="286"/>
        <end position="351"/>
    </location>
</feature>
<evidence type="ECO:0000259" key="4">
    <source>
        <dbReference type="PROSITE" id="PS50043"/>
    </source>
</evidence>
<dbReference type="PROSITE" id="PS00622">
    <property type="entry name" value="HTH_LUXR_1"/>
    <property type="match status" value="1"/>
</dbReference>
<accession>A0A4R1FFZ3</accession>
<dbReference type="PROSITE" id="PS50043">
    <property type="entry name" value="HTH_LUXR_2"/>
    <property type="match status" value="1"/>
</dbReference>
<dbReference type="PANTHER" id="PTHR44688:SF16">
    <property type="entry name" value="DNA-BINDING TRANSCRIPTIONAL ACTIVATOR DEVR_DOSR"/>
    <property type="match status" value="1"/>
</dbReference>
<dbReference type="InterPro" id="IPR036388">
    <property type="entry name" value="WH-like_DNA-bd_sf"/>
</dbReference>
<evidence type="ECO:0000256" key="1">
    <source>
        <dbReference type="ARBA" id="ARBA00023015"/>
    </source>
</evidence>
<dbReference type="Proteomes" id="UP000294856">
    <property type="component" value="Unassembled WGS sequence"/>
</dbReference>
<dbReference type="SUPFAM" id="SSF46894">
    <property type="entry name" value="C-terminal effector domain of the bipartite response regulators"/>
    <property type="match status" value="1"/>
</dbReference>
<protein>
    <submittedName>
        <fullName evidence="5">DNA-binding CsgD family transcriptional regulator</fullName>
    </submittedName>
</protein>
<dbReference type="Gene3D" id="1.10.10.10">
    <property type="entry name" value="Winged helix-like DNA-binding domain superfamily/Winged helix DNA-binding domain"/>
    <property type="match status" value="1"/>
</dbReference>
<evidence type="ECO:0000313" key="5">
    <source>
        <dbReference type="EMBL" id="TCJ89781.1"/>
    </source>
</evidence>
<dbReference type="GO" id="GO:0006355">
    <property type="term" value="P:regulation of DNA-templated transcription"/>
    <property type="evidence" value="ECO:0007669"/>
    <property type="project" value="InterPro"/>
</dbReference>
<dbReference type="EMBL" id="SMFR01000009">
    <property type="protein sequence ID" value="TCJ89781.1"/>
    <property type="molecule type" value="Genomic_DNA"/>
</dbReference>
<dbReference type="Pfam" id="PF00196">
    <property type="entry name" value="GerE"/>
    <property type="match status" value="1"/>
</dbReference>
<gene>
    <name evidence="5" type="ORF">DFR71_6418</name>
</gene>
<name>A0A4R1FFZ3_9NOCA</name>
<organism evidence="5 6">
    <name type="scientific">Nocardia alba</name>
    <dbReference type="NCBI Taxonomy" id="225051"/>
    <lineage>
        <taxon>Bacteria</taxon>
        <taxon>Bacillati</taxon>
        <taxon>Actinomycetota</taxon>
        <taxon>Actinomycetes</taxon>
        <taxon>Mycobacteriales</taxon>
        <taxon>Nocardiaceae</taxon>
        <taxon>Nocardia</taxon>
    </lineage>
</organism>
<dbReference type="STRING" id="1210063.GCA_001612665_05582"/>
<dbReference type="PRINTS" id="PR00038">
    <property type="entry name" value="HTHLUXR"/>
</dbReference>
<dbReference type="RefSeq" id="WP_067457669.1">
    <property type="nucleotide sequence ID" value="NZ_SMFR01000009.1"/>
</dbReference>
<dbReference type="InterPro" id="IPR016032">
    <property type="entry name" value="Sig_transdc_resp-reg_C-effctor"/>
</dbReference>
<comment type="caution">
    <text evidence="5">The sequence shown here is derived from an EMBL/GenBank/DDBJ whole genome shotgun (WGS) entry which is preliminary data.</text>
</comment>
<keyword evidence="1" id="KW-0805">Transcription regulation</keyword>
<sequence>MSTDSKQRAVDKIGRLCREPHDLVSLWQETTEVLITAVPHYLTPCWYTLDPASLLMTSHFHHGLAEFPPQWLAAEYGEERNGIVDVVRSATGLSTLHDTVGPDPSKSERWQRNMTMGGDQELIARLRTRTGEVWGALALYREPGAAMFDPTEREFLATVAPTLADGVRRALLIGQADEPEYADSPGLLVLDSACEIESASAGARHWLCDLPDGDWDRGQLPSAVVTLAARAFRHVAEDRPDEVLVSRALTRSGTWVVLHGARLTSSARTRVAVIIEPAHPSRIYPLLMSAYGLTERERDVTRLVLQGASTTQIADDMTVSAHTVQQHLKSIFDKTGVRSRRDLVAKVFFTHYEPRFRDNEQRVTATKPVRGGPWPTF</sequence>
<evidence type="ECO:0000313" key="6">
    <source>
        <dbReference type="Proteomes" id="UP000294856"/>
    </source>
</evidence>
<keyword evidence="6" id="KW-1185">Reference proteome</keyword>